<organism evidence="7">
    <name type="scientific">Schlesneria paludicola</name>
    <dbReference type="NCBI Taxonomy" id="360056"/>
    <lineage>
        <taxon>Bacteria</taxon>
        <taxon>Pseudomonadati</taxon>
        <taxon>Planctomycetota</taxon>
        <taxon>Planctomycetia</taxon>
        <taxon>Planctomycetales</taxon>
        <taxon>Planctomycetaceae</taxon>
        <taxon>Schlesneria</taxon>
    </lineage>
</organism>
<accession>A0A7C2NWC9</accession>
<dbReference type="AlphaFoldDB" id="A0A7C2NWC9"/>
<dbReference type="InterPro" id="IPR009056">
    <property type="entry name" value="Cyt_c-like_dom"/>
</dbReference>
<name>A0A7C2NWC9_9PLAN</name>
<comment type="caution">
    <text evidence="7">The sequence shown here is derived from an EMBL/GenBank/DDBJ whole genome shotgun (WGS) entry which is preliminary data.</text>
</comment>
<keyword evidence="3 4" id="KW-0408">Iron</keyword>
<dbReference type="GO" id="GO:0046872">
    <property type="term" value="F:metal ion binding"/>
    <property type="evidence" value="ECO:0007669"/>
    <property type="project" value="UniProtKB-KW"/>
</dbReference>
<keyword evidence="1 4" id="KW-0349">Heme</keyword>
<dbReference type="PANTHER" id="PTHR35008">
    <property type="entry name" value="BLL4482 PROTEIN-RELATED"/>
    <property type="match status" value="1"/>
</dbReference>
<feature type="region of interest" description="Disordered" evidence="5">
    <location>
        <begin position="255"/>
        <end position="274"/>
    </location>
</feature>
<feature type="domain" description="Cytochrome c" evidence="6">
    <location>
        <begin position="84"/>
        <end position="178"/>
    </location>
</feature>
<dbReference type="InterPro" id="IPR051459">
    <property type="entry name" value="Cytochrome_c-type_DH"/>
</dbReference>
<evidence type="ECO:0000313" key="7">
    <source>
        <dbReference type="EMBL" id="HEN14990.1"/>
    </source>
</evidence>
<dbReference type="PANTHER" id="PTHR35008:SF8">
    <property type="entry name" value="ALCOHOL DEHYDROGENASE CYTOCHROME C SUBUNIT"/>
    <property type="match status" value="1"/>
</dbReference>
<evidence type="ECO:0000256" key="4">
    <source>
        <dbReference type="PROSITE-ProRule" id="PRU00433"/>
    </source>
</evidence>
<evidence type="ECO:0000256" key="5">
    <source>
        <dbReference type="SAM" id="MobiDB-lite"/>
    </source>
</evidence>
<proteinExistence type="predicted"/>
<feature type="domain" description="Cytochrome c" evidence="6">
    <location>
        <begin position="234"/>
        <end position="330"/>
    </location>
</feature>
<feature type="region of interest" description="Disordered" evidence="5">
    <location>
        <begin position="333"/>
        <end position="361"/>
    </location>
</feature>
<feature type="compositionally biased region" description="Polar residues" evidence="5">
    <location>
        <begin position="350"/>
        <end position="361"/>
    </location>
</feature>
<gene>
    <name evidence="7" type="ORF">ENQ76_05905</name>
</gene>
<dbReference type="GO" id="GO:0020037">
    <property type="term" value="F:heme binding"/>
    <property type="evidence" value="ECO:0007669"/>
    <property type="project" value="InterPro"/>
</dbReference>
<feature type="compositionally biased region" description="Basic and acidic residues" evidence="5">
    <location>
        <begin position="255"/>
        <end position="265"/>
    </location>
</feature>
<dbReference type="PROSITE" id="PS51007">
    <property type="entry name" value="CYTC"/>
    <property type="match status" value="2"/>
</dbReference>
<sequence>MRTVVPPAGSCCVICRSLRYPVGLVWLVLGLVGCQRTETPQFVVLPKLGELPQELQTTVETELVRYTGTYLQPKLLAEPDAPPVDLARGQAVYQERCVQCHGVSGDGNGPAAKYMYPRPRDYRRGLFKFTSTPYGSRPLRDDLLRTVRLGIRGTSMPAFNLLPEQDQQAVVDYVIMLARRGEMEQGIVDLAETEEEVDPELVQEDVVAVVLHRWNEAEESEVRPLTPQPRFTSEHVERGKQAFLTKGCLKCHGEDGRGQTKENRGNDAWGQPTRAADLTSGMLRGGPRPIDIYRRIYSGINGTPMPSFANALQTEPETIWDLVAYVLDVSSRRRQGQIPPPGPIKPYVSAEQNQTAAQPTE</sequence>
<evidence type="ECO:0000256" key="3">
    <source>
        <dbReference type="ARBA" id="ARBA00023004"/>
    </source>
</evidence>
<dbReference type="GO" id="GO:0009055">
    <property type="term" value="F:electron transfer activity"/>
    <property type="evidence" value="ECO:0007669"/>
    <property type="project" value="InterPro"/>
</dbReference>
<dbReference type="SUPFAM" id="SSF46626">
    <property type="entry name" value="Cytochrome c"/>
    <property type="match status" value="2"/>
</dbReference>
<dbReference type="Pfam" id="PF13442">
    <property type="entry name" value="Cytochrome_CBB3"/>
    <property type="match status" value="1"/>
</dbReference>
<dbReference type="EMBL" id="DSOK01000172">
    <property type="protein sequence ID" value="HEN14990.1"/>
    <property type="molecule type" value="Genomic_DNA"/>
</dbReference>
<reference evidence="7" key="1">
    <citation type="journal article" date="2020" name="mSystems">
        <title>Genome- and Community-Level Interaction Insights into Carbon Utilization and Element Cycling Functions of Hydrothermarchaeota in Hydrothermal Sediment.</title>
        <authorList>
            <person name="Zhou Z."/>
            <person name="Liu Y."/>
            <person name="Xu W."/>
            <person name="Pan J."/>
            <person name="Luo Z.H."/>
            <person name="Li M."/>
        </authorList>
    </citation>
    <scope>NUCLEOTIDE SEQUENCE [LARGE SCALE GENOMIC DNA]</scope>
    <source>
        <strain evidence="7">SpSt-339</strain>
    </source>
</reference>
<protein>
    <submittedName>
        <fullName evidence="7">Cytochrome c</fullName>
    </submittedName>
</protein>
<keyword evidence="2 4" id="KW-0479">Metal-binding</keyword>
<evidence type="ECO:0000256" key="2">
    <source>
        <dbReference type="ARBA" id="ARBA00022723"/>
    </source>
</evidence>
<dbReference type="PROSITE" id="PS51257">
    <property type="entry name" value="PROKAR_LIPOPROTEIN"/>
    <property type="match status" value="1"/>
</dbReference>
<dbReference type="InterPro" id="IPR036909">
    <property type="entry name" value="Cyt_c-like_dom_sf"/>
</dbReference>
<dbReference type="Gene3D" id="1.10.760.10">
    <property type="entry name" value="Cytochrome c-like domain"/>
    <property type="match status" value="2"/>
</dbReference>
<evidence type="ECO:0000259" key="6">
    <source>
        <dbReference type="PROSITE" id="PS51007"/>
    </source>
</evidence>
<evidence type="ECO:0000256" key="1">
    <source>
        <dbReference type="ARBA" id="ARBA00022617"/>
    </source>
</evidence>
<dbReference type="Pfam" id="PF00034">
    <property type="entry name" value="Cytochrom_C"/>
    <property type="match status" value="1"/>
</dbReference>